<reference evidence="1" key="1">
    <citation type="journal article" date="2020" name="Nat. Ecol. Evol.">
        <title>Deeply conserved synteny resolves early events in vertebrate evolution.</title>
        <authorList>
            <person name="Simakov O."/>
            <person name="Marletaz F."/>
            <person name="Yue J.X."/>
            <person name="O'Connell B."/>
            <person name="Jenkins J."/>
            <person name="Brandt A."/>
            <person name="Calef R."/>
            <person name="Tung C.H."/>
            <person name="Huang T.K."/>
            <person name="Schmutz J."/>
            <person name="Satoh N."/>
            <person name="Yu J.K."/>
            <person name="Putnam N.H."/>
            <person name="Green R.E."/>
            <person name="Rokhsar D.S."/>
        </authorList>
    </citation>
    <scope>NUCLEOTIDE SEQUENCE [LARGE SCALE GENOMIC DNA]</scope>
    <source>
        <strain evidence="1">S238N-H82</strain>
    </source>
</reference>
<dbReference type="Pfam" id="PF13385">
    <property type="entry name" value="Laminin_G_3"/>
    <property type="match status" value="1"/>
</dbReference>
<dbReference type="KEGG" id="bfo:118411131"/>
<dbReference type="OMA" id="WSTENTC"/>
<name>A0A9J7MJF2_BRAFL</name>
<reference evidence="2" key="2">
    <citation type="submission" date="2025-08" db="UniProtKB">
        <authorList>
            <consortium name="RefSeq"/>
        </authorList>
    </citation>
    <scope>IDENTIFICATION</scope>
    <source>
        <strain evidence="2">S238N-H82</strain>
        <tissue evidence="2">Testes</tissue>
    </source>
</reference>
<proteinExistence type="predicted"/>
<dbReference type="PANTHER" id="PTHR47635">
    <property type="entry name" value="CUB DOMAIN-CONTAINING PROTEIN"/>
    <property type="match status" value="1"/>
</dbReference>
<evidence type="ECO:0000313" key="1">
    <source>
        <dbReference type="Proteomes" id="UP000001554"/>
    </source>
</evidence>
<protein>
    <submittedName>
        <fullName evidence="2">Uncharacterized protein LOC118411131</fullName>
    </submittedName>
</protein>
<dbReference type="RefSeq" id="XP_035669066.1">
    <property type="nucleotide sequence ID" value="XM_035813173.1"/>
</dbReference>
<dbReference type="SUPFAM" id="SSF49899">
    <property type="entry name" value="Concanavalin A-like lectins/glucanases"/>
    <property type="match status" value="1"/>
</dbReference>
<dbReference type="Proteomes" id="UP000001554">
    <property type="component" value="Chromosome 3"/>
</dbReference>
<dbReference type="GeneID" id="118411131"/>
<dbReference type="PANTHER" id="PTHR47635:SF2">
    <property type="entry name" value="LAMG-LIKE JELLYROLL FOLD DOMAIN-CONTAINING PROTEIN"/>
    <property type="match status" value="1"/>
</dbReference>
<gene>
    <name evidence="2" type="primary">LOC118411131</name>
</gene>
<dbReference type="InterPro" id="IPR013320">
    <property type="entry name" value="ConA-like_dom_sf"/>
</dbReference>
<evidence type="ECO:0000313" key="2">
    <source>
        <dbReference type="RefSeq" id="XP_035669066.1"/>
    </source>
</evidence>
<sequence length="236" mass="26235">MPSYVQKMAYPSALVGYWPLNSKHGARDVSGYGNDAVQHDTGLAEGPGGEVGGSFYFKGIFGSRLDIPNNGALQTGPYMTMLAWIYPEGNRGPIFSYQRNFPQTLWDYGASLWIDSNPSMLATQFWGQDGYKIKSLWNEVIKQGEWQFVSATYSLTTGLVKVYWNGTEVASEDQGSLDLASQTHFPVVMAGKPAAKDGKKDERNYKGRIAHMQVYNIALTQEQIKEAMERTKGGYD</sequence>
<accession>A0A9J7MJF2</accession>
<dbReference type="OrthoDB" id="5984482at2759"/>
<dbReference type="AlphaFoldDB" id="A0A9J7MJF2"/>
<dbReference type="Gene3D" id="2.60.120.200">
    <property type="match status" value="1"/>
</dbReference>
<keyword evidence="1" id="KW-1185">Reference proteome</keyword>
<organism evidence="1 2">
    <name type="scientific">Branchiostoma floridae</name>
    <name type="common">Florida lancelet</name>
    <name type="synonym">Amphioxus</name>
    <dbReference type="NCBI Taxonomy" id="7739"/>
    <lineage>
        <taxon>Eukaryota</taxon>
        <taxon>Metazoa</taxon>
        <taxon>Chordata</taxon>
        <taxon>Cephalochordata</taxon>
        <taxon>Leptocardii</taxon>
        <taxon>Amphioxiformes</taxon>
        <taxon>Branchiostomatidae</taxon>
        <taxon>Branchiostoma</taxon>
    </lineage>
</organism>